<sequence length="223" mass="25856">MMLVKGALSWMPKRVNLILEKLWILLDQFIQECLLKIWSILPPKVRTVLLWIWVTVSAVLIWIWGTVFGPPPIRYSLKVIGNDSNCHKEFMRNINFKLKLREQSREDKSDVIFAFVPIVSRAGTDIEAALQEIPDSRPVVLVALHHTFDPDFVAPDSRLCVNRANVFTVDCLFHEDQGLLGCQRNFEAQESIEDYLIGIKKMSRLLVWFKSIFIPVEFTYTVH</sequence>
<protein>
    <submittedName>
        <fullName evidence="2">Uncharacterized protein</fullName>
    </submittedName>
</protein>
<comment type="caution">
    <text evidence="2">The sequence shown here is derived from an EMBL/GenBank/DDBJ whole genome shotgun (WGS) entry which is preliminary data.</text>
</comment>
<keyword evidence="1" id="KW-0472">Membrane</keyword>
<evidence type="ECO:0000256" key="1">
    <source>
        <dbReference type="SAM" id="Phobius"/>
    </source>
</evidence>
<dbReference type="AlphaFoldDB" id="A0A8T2KPZ8"/>
<evidence type="ECO:0000313" key="3">
    <source>
        <dbReference type="Proteomes" id="UP000752171"/>
    </source>
</evidence>
<evidence type="ECO:0000313" key="2">
    <source>
        <dbReference type="EMBL" id="KAG9261234.1"/>
    </source>
</evidence>
<reference evidence="2 3" key="1">
    <citation type="submission" date="2021-07" db="EMBL/GenBank/DDBJ databases">
        <authorList>
            <person name="Imarazene B."/>
            <person name="Zahm M."/>
            <person name="Klopp C."/>
            <person name="Cabau C."/>
            <person name="Beille S."/>
            <person name="Jouanno E."/>
            <person name="Castinel A."/>
            <person name="Lluch J."/>
            <person name="Gil L."/>
            <person name="Kuchtly C."/>
            <person name="Lopez Roques C."/>
            <person name="Donnadieu C."/>
            <person name="Parrinello H."/>
            <person name="Journot L."/>
            <person name="Du K."/>
            <person name="Schartl M."/>
            <person name="Retaux S."/>
            <person name="Guiguen Y."/>
        </authorList>
    </citation>
    <scope>NUCLEOTIDE SEQUENCE [LARGE SCALE GENOMIC DNA]</scope>
    <source>
        <strain evidence="2">Pach_M1</strain>
        <tissue evidence="2">Testis</tissue>
    </source>
</reference>
<keyword evidence="1" id="KW-0812">Transmembrane</keyword>
<name>A0A8T2KPZ8_ASTMX</name>
<feature type="transmembrane region" description="Helical" evidence="1">
    <location>
        <begin position="48"/>
        <end position="68"/>
    </location>
</feature>
<organism evidence="2 3">
    <name type="scientific">Astyanax mexicanus</name>
    <name type="common">Blind cave fish</name>
    <name type="synonym">Astyanax fasciatus mexicanus</name>
    <dbReference type="NCBI Taxonomy" id="7994"/>
    <lineage>
        <taxon>Eukaryota</taxon>
        <taxon>Metazoa</taxon>
        <taxon>Chordata</taxon>
        <taxon>Craniata</taxon>
        <taxon>Vertebrata</taxon>
        <taxon>Euteleostomi</taxon>
        <taxon>Actinopterygii</taxon>
        <taxon>Neopterygii</taxon>
        <taxon>Teleostei</taxon>
        <taxon>Ostariophysi</taxon>
        <taxon>Characiformes</taxon>
        <taxon>Characoidei</taxon>
        <taxon>Acestrorhamphidae</taxon>
        <taxon>Acestrorhamphinae</taxon>
        <taxon>Astyanax</taxon>
    </lineage>
</organism>
<accession>A0A8T2KPZ8</accession>
<gene>
    <name evidence="2" type="ORF">AMEX_G26227</name>
</gene>
<dbReference type="PANTHER" id="PTHR34488">
    <property type="entry name" value="SI:CH211-245H14.1-RELATED"/>
    <property type="match status" value="1"/>
</dbReference>
<dbReference type="PANTHER" id="PTHR34488:SF1">
    <property type="entry name" value="SI:CH211-245H14.1-RELATED"/>
    <property type="match status" value="1"/>
</dbReference>
<keyword evidence="1" id="KW-1133">Transmembrane helix</keyword>
<proteinExistence type="predicted"/>
<dbReference type="EMBL" id="JAICCE010000023">
    <property type="protein sequence ID" value="KAG9261234.1"/>
    <property type="molecule type" value="Genomic_DNA"/>
</dbReference>
<dbReference type="Proteomes" id="UP000752171">
    <property type="component" value="Unassembled WGS sequence"/>
</dbReference>